<dbReference type="EMBL" id="JAQNDN010000001">
    <property type="protein sequence ID" value="MDC0666360.1"/>
    <property type="molecule type" value="Genomic_DNA"/>
</dbReference>
<dbReference type="Proteomes" id="UP001217838">
    <property type="component" value="Unassembled WGS sequence"/>
</dbReference>
<dbReference type="InterPro" id="IPR000172">
    <property type="entry name" value="GMC_OxRdtase_N"/>
</dbReference>
<keyword evidence="5" id="KW-0560">Oxidoreductase</keyword>
<feature type="domain" description="Glucose-methanol-choline oxidoreductase N-terminal" evidence="6">
    <location>
        <begin position="56"/>
        <end position="241"/>
    </location>
</feature>
<evidence type="ECO:0000313" key="9">
    <source>
        <dbReference type="Proteomes" id="UP001217838"/>
    </source>
</evidence>
<protein>
    <submittedName>
        <fullName evidence="8">GMC family oxidoreductase</fullName>
    </submittedName>
</protein>
<dbReference type="Gene3D" id="3.50.50.60">
    <property type="entry name" value="FAD/NAD(P)-binding domain"/>
    <property type="match status" value="2"/>
</dbReference>
<dbReference type="PANTHER" id="PTHR42784">
    <property type="entry name" value="PYRANOSE 2-OXIDASE"/>
    <property type="match status" value="1"/>
</dbReference>
<dbReference type="PANTHER" id="PTHR42784:SF1">
    <property type="entry name" value="PYRANOSE 2-OXIDASE"/>
    <property type="match status" value="1"/>
</dbReference>
<keyword evidence="9" id="KW-1185">Reference proteome</keyword>
<evidence type="ECO:0000259" key="7">
    <source>
        <dbReference type="Pfam" id="PF05199"/>
    </source>
</evidence>
<evidence type="ECO:0000313" key="8">
    <source>
        <dbReference type="EMBL" id="MDC0666360.1"/>
    </source>
</evidence>
<evidence type="ECO:0000259" key="6">
    <source>
        <dbReference type="Pfam" id="PF00732"/>
    </source>
</evidence>
<evidence type="ECO:0000256" key="3">
    <source>
        <dbReference type="ARBA" id="ARBA00022630"/>
    </source>
</evidence>
<evidence type="ECO:0000256" key="1">
    <source>
        <dbReference type="ARBA" id="ARBA00001974"/>
    </source>
</evidence>
<name>A0ABT5AWY8_9BACT</name>
<comment type="similarity">
    <text evidence="2">Belongs to the GMC oxidoreductase family.</text>
</comment>
<feature type="domain" description="Glucose-methanol-choline oxidoreductase C-terminal" evidence="7">
    <location>
        <begin position="353"/>
        <end position="470"/>
    </location>
</feature>
<accession>A0ABT5AWY8</accession>
<dbReference type="InterPro" id="IPR036188">
    <property type="entry name" value="FAD/NAD-bd_sf"/>
</dbReference>
<reference evidence="8 9" key="1">
    <citation type="submission" date="2022-11" db="EMBL/GenBank/DDBJ databases">
        <title>Minimal conservation of predation-associated metabolite biosynthetic gene clusters underscores biosynthetic potential of Myxococcota including descriptions for ten novel species: Archangium lansinium sp. nov., Myxococcus landrumus sp. nov., Nannocystis bai.</title>
        <authorList>
            <person name="Ahearne A."/>
            <person name="Stevens C."/>
            <person name="Dowd S."/>
        </authorList>
    </citation>
    <scope>NUCLEOTIDE SEQUENCE [LARGE SCALE GENOMIC DNA]</scope>
    <source>
        <strain evidence="8 9">NCELM</strain>
    </source>
</reference>
<evidence type="ECO:0000256" key="5">
    <source>
        <dbReference type="ARBA" id="ARBA00023002"/>
    </source>
</evidence>
<dbReference type="RefSeq" id="WP_271995322.1">
    <property type="nucleotide sequence ID" value="NZ_JAQNDN010000001.1"/>
</dbReference>
<evidence type="ECO:0000256" key="2">
    <source>
        <dbReference type="ARBA" id="ARBA00010790"/>
    </source>
</evidence>
<dbReference type="Pfam" id="PF00732">
    <property type="entry name" value="GMC_oxred_N"/>
    <property type="match status" value="1"/>
</dbReference>
<keyword evidence="4" id="KW-0274">FAD</keyword>
<proteinExistence type="inferred from homology"/>
<dbReference type="SUPFAM" id="SSF54373">
    <property type="entry name" value="FAD-linked reductases, C-terminal domain"/>
    <property type="match status" value="1"/>
</dbReference>
<keyword evidence="3" id="KW-0285">Flavoprotein</keyword>
<dbReference type="SUPFAM" id="SSF51905">
    <property type="entry name" value="FAD/NAD(P)-binding domain"/>
    <property type="match status" value="1"/>
</dbReference>
<dbReference type="Pfam" id="PF05199">
    <property type="entry name" value="GMC_oxred_C"/>
    <property type="match status" value="1"/>
</dbReference>
<evidence type="ECO:0000256" key="4">
    <source>
        <dbReference type="ARBA" id="ARBA00022827"/>
    </source>
</evidence>
<organism evidence="8 9">
    <name type="scientific">Nannocystis radixulma</name>
    <dbReference type="NCBI Taxonomy" id="2995305"/>
    <lineage>
        <taxon>Bacteria</taxon>
        <taxon>Pseudomonadati</taxon>
        <taxon>Myxococcota</taxon>
        <taxon>Polyangia</taxon>
        <taxon>Nannocystales</taxon>
        <taxon>Nannocystaceae</taxon>
        <taxon>Nannocystis</taxon>
    </lineage>
</organism>
<dbReference type="InterPro" id="IPR051473">
    <property type="entry name" value="P2Ox-like"/>
</dbReference>
<comment type="cofactor">
    <cofactor evidence="1">
        <name>FAD</name>
        <dbReference type="ChEBI" id="CHEBI:57692"/>
    </cofactor>
</comment>
<dbReference type="InterPro" id="IPR007867">
    <property type="entry name" value="GMC_OxRtase_C"/>
</dbReference>
<gene>
    <name evidence="8" type="ORF">POL58_01365</name>
</gene>
<sequence length="478" mass="53377">MARRRFTVDTFSTATTRGASPRWLDTNLPRYTAEDFAARAFFRDEPANASVVDWPWTYDEFQPYFERAEREWGVSGKVRQCAAQEPTRDGYEYPMPPLRPHASTPFLMRAFARGGMTPYLSPRGINSRTYDGRPGCPFCGYCQNFGCAVNDRASSTNTVLARALGTGLCELRTGHCATRIVHERGRVVGVAYKTEPGGPERVVKAPRVLVSIQAIESARLFLLSEIPDPNRLIGRYLTYHTKGNAELTFKDQPVWDEGELRVYQPRTALGSLQLRDLYVIRDSSRPELGKGGKFSIYDPLTVAPPIRTVTRTGFAPRKPKDVWGSDLVERLVELRDHGGVSFSFTGETLSMYDNRVELDDRLRDPWGLPVARVHYRHHPYDLAISEYCLARVVQLMVDAGGELRRLDPQGEANEGYGHNHGTLRAGVDPGAAVLDGDCQSHTVRGLYVLDCAFMPTAGASNPSLTLIANAFRVCERLP</sequence>
<comment type="caution">
    <text evidence="8">The sequence shown here is derived from an EMBL/GenBank/DDBJ whole genome shotgun (WGS) entry which is preliminary data.</text>
</comment>